<gene>
    <name evidence="1" type="ORF">QR79_11875</name>
</gene>
<organism evidence="1 2">
    <name type="scientific">Methylobacterium indicum</name>
    <dbReference type="NCBI Taxonomy" id="1775910"/>
    <lineage>
        <taxon>Bacteria</taxon>
        <taxon>Pseudomonadati</taxon>
        <taxon>Pseudomonadota</taxon>
        <taxon>Alphaproteobacteria</taxon>
        <taxon>Hyphomicrobiales</taxon>
        <taxon>Methylobacteriaceae</taxon>
        <taxon>Methylobacterium</taxon>
    </lineage>
</organism>
<comment type="caution">
    <text evidence="1">The sequence shown here is derived from an EMBL/GenBank/DDBJ whole genome shotgun (WGS) entry which is preliminary data.</text>
</comment>
<evidence type="ECO:0000313" key="1">
    <source>
        <dbReference type="EMBL" id="KMO24311.1"/>
    </source>
</evidence>
<name>A0ABR5HDK3_9HYPH</name>
<sequence>MAQTVCVTPSAADLTRLSAIVADRGRPLKHIQRARIVLLSAKRLCVLDVAQQAGVSRPAVWRWQQRYAEEGVEGLLRDKTRPPGKPPHSTDTVAEVFALTCSEPPGEATHWTGRALAQAVGISLRSVQRIWDAHRLQPHRVRSFKRSNDPAFAEKVEDIVGLYMDPPR</sequence>
<dbReference type="RefSeq" id="WP_048461138.1">
    <property type="nucleotide sequence ID" value="NZ_JTHG01000090.1"/>
</dbReference>
<keyword evidence="2" id="KW-1185">Reference proteome</keyword>
<dbReference type="InterPro" id="IPR047655">
    <property type="entry name" value="Transpos_IS630-like"/>
</dbReference>
<dbReference type="SUPFAM" id="SSF46689">
    <property type="entry name" value="Homeodomain-like"/>
    <property type="match status" value="1"/>
</dbReference>
<accession>A0ABR5HDK3</accession>
<reference evidence="1 2" key="1">
    <citation type="submission" date="2014-11" db="EMBL/GenBank/DDBJ databases">
        <title>Comparative genomics of Methylobacterium species.</title>
        <authorList>
            <person name="Chaudhry V."/>
            <person name="Patil P.B."/>
        </authorList>
    </citation>
    <scope>NUCLEOTIDE SEQUENCE [LARGE SCALE GENOMIC DNA]</scope>
    <source>
        <strain evidence="1 2">SE3.6</strain>
    </source>
</reference>
<protein>
    <submittedName>
        <fullName evidence="1">Transposase</fullName>
    </submittedName>
</protein>
<proteinExistence type="predicted"/>
<evidence type="ECO:0000313" key="2">
    <source>
        <dbReference type="Proteomes" id="UP000036471"/>
    </source>
</evidence>
<dbReference type="Pfam" id="PF13565">
    <property type="entry name" value="HTH_32"/>
    <property type="match status" value="1"/>
</dbReference>
<dbReference type="InterPro" id="IPR009057">
    <property type="entry name" value="Homeodomain-like_sf"/>
</dbReference>
<feature type="non-terminal residue" evidence="1">
    <location>
        <position position="168"/>
    </location>
</feature>
<dbReference type="Proteomes" id="UP000036471">
    <property type="component" value="Unassembled WGS sequence"/>
</dbReference>
<dbReference type="EMBL" id="JTHG01000090">
    <property type="protein sequence ID" value="KMO24311.1"/>
    <property type="molecule type" value="Genomic_DNA"/>
</dbReference>
<dbReference type="NCBIfam" id="NF033545">
    <property type="entry name" value="transpos_IS630"/>
    <property type="match status" value="1"/>
</dbReference>